<dbReference type="Proteomes" id="UP000562984">
    <property type="component" value="Unassembled WGS sequence"/>
</dbReference>
<dbReference type="InterPro" id="IPR036866">
    <property type="entry name" value="RibonucZ/Hydroxyglut_hydro"/>
</dbReference>
<evidence type="ECO:0000313" key="3">
    <source>
        <dbReference type="Proteomes" id="UP000562984"/>
    </source>
</evidence>
<organism evidence="2 3">
    <name type="scientific">Nakamurella aerolata</name>
    <dbReference type="NCBI Taxonomy" id="1656892"/>
    <lineage>
        <taxon>Bacteria</taxon>
        <taxon>Bacillati</taxon>
        <taxon>Actinomycetota</taxon>
        <taxon>Actinomycetes</taxon>
        <taxon>Nakamurellales</taxon>
        <taxon>Nakamurellaceae</taxon>
        <taxon>Nakamurella</taxon>
    </lineage>
</organism>
<dbReference type="PANTHER" id="PTHR43546">
    <property type="entry name" value="UPF0173 METAL-DEPENDENT HYDROLASE MJ1163-RELATED"/>
    <property type="match status" value="1"/>
</dbReference>
<gene>
    <name evidence="2" type="ORF">HKD39_07550</name>
</gene>
<name>A0A849A8Z0_9ACTN</name>
<dbReference type="SMART" id="SM00849">
    <property type="entry name" value="Lactamase_B"/>
    <property type="match status" value="1"/>
</dbReference>
<dbReference type="AlphaFoldDB" id="A0A849A8Z0"/>
<dbReference type="GO" id="GO:0016787">
    <property type="term" value="F:hydrolase activity"/>
    <property type="evidence" value="ECO:0007669"/>
    <property type="project" value="UniProtKB-KW"/>
</dbReference>
<evidence type="ECO:0000259" key="1">
    <source>
        <dbReference type="SMART" id="SM00849"/>
    </source>
</evidence>
<keyword evidence="2" id="KW-0378">Hydrolase</keyword>
<comment type="caution">
    <text evidence="2">The sequence shown here is derived from an EMBL/GenBank/DDBJ whole genome shotgun (WGS) entry which is preliminary data.</text>
</comment>
<protein>
    <submittedName>
        <fullName evidence="2">MBL fold metallo-hydrolase</fullName>
    </submittedName>
</protein>
<evidence type="ECO:0000313" key="2">
    <source>
        <dbReference type="EMBL" id="NNG35568.1"/>
    </source>
</evidence>
<keyword evidence="3" id="KW-1185">Reference proteome</keyword>
<dbReference type="InterPro" id="IPR001279">
    <property type="entry name" value="Metallo-B-lactamas"/>
</dbReference>
<proteinExistence type="predicted"/>
<dbReference type="EMBL" id="JABEND010000003">
    <property type="protein sequence ID" value="NNG35568.1"/>
    <property type="molecule type" value="Genomic_DNA"/>
</dbReference>
<sequence length="210" mass="22544">MQITKYGHSCLHVTDGDASILVDPGAFSEGYEDLRDLTAILVTHVHEDHLDVAKAAELVRNNPQATVYADPAAAEKLDAAGVTTTVAKAGDAFDVGTSVQVVGELHAVIHQDLPRNTNVGYLIGGRLLHPGDALIVPDQQVEILAIPVMAPWMALKEAVDYERAVHPKVAIPIHDALIKPFAAMFYGRLTELAPAGTTFIELTDGKRIEL</sequence>
<dbReference type="SUPFAM" id="SSF56281">
    <property type="entry name" value="Metallo-hydrolase/oxidoreductase"/>
    <property type="match status" value="1"/>
</dbReference>
<reference evidence="2 3" key="1">
    <citation type="submission" date="2020-05" db="EMBL/GenBank/DDBJ databases">
        <title>Nakamurella sp. DB0629 isolated from air conditioner.</title>
        <authorList>
            <person name="Kim D.H."/>
            <person name="Kim D.-U."/>
        </authorList>
    </citation>
    <scope>NUCLEOTIDE SEQUENCE [LARGE SCALE GENOMIC DNA]</scope>
    <source>
        <strain evidence="2 3">DB0629</strain>
    </source>
</reference>
<dbReference type="RefSeq" id="WP_171199237.1">
    <property type="nucleotide sequence ID" value="NZ_JABEND010000003.1"/>
</dbReference>
<dbReference type="Pfam" id="PF13483">
    <property type="entry name" value="Lactamase_B_3"/>
    <property type="match status" value="1"/>
</dbReference>
<accession>A0A849A8Z0</accession>
<feature type="domain" description="Metallo-beta-lactamase" evidence="1">
    <location>
        <begin position="7"/>
        <end position="174"/>
    </location>
</feature>
<dbReference type="InterPro" id="IPR050114">
    <property type="entry name" value="UPF0173_UPF0282_UlaG_hydrolase"/>
</dbReference>
<dbReference type="Gene3D" id="3.60.15.10">
    <property type="entry name" value="Ribonuclease Z/Hydroxyacylglutathione hydrolase-like"/>
    <property type="match status" value="1"/>
</dbReference>
<dbReference type="PANTHER" id="PTHR43546:SF3">
    <property type="entry name" value="UPF0173 METAL-DEPENDENT HYDROLASE MJ1163"/>
    <property type="match status" value="1"/>
</dbReference>